<dbReference type="PANTHER" id="PTHR41260:SF1">
    <property type="entry name" value="PROTEIN ECSC"/>
    <property type="match status" value="1"/>
</dbReference>
<dbReference type="PANTHER" id="PTHR41260">
    <property type="entry name" value="PROTEIN ECSC"/>
    <property type="match status" value="1"/>
</dbReference>
<dbReference type="OrthoDB" id="2737310at2"/>
<dbReference type="InterPro" id="IPR024787">
    <property type="entry name" value="EcsC"/>
</dbReference>
<feature type="transmembrane region" description="Helical" evidence="1">
    <location>
        <begin position="166"/>
        <end position="186"/>
    </location>
</feature>
<organism evidence="2 3">
    <name type="scientific">Mycolicibacter sinensis (strain JDM601)</name>
    <name type="common">Mycobacterium sinense</name>
    <dbReference type="NCBI Taxonomy" id="875328"/>
    <lineage>
        <taxon>Bacteria</taxon>
        <taxon>Bacillati</taxon>
        <taxon>Actinomycetota</taxon>
        <taxon>Actinomycetes</taxon>
        <taxon>Mycobacteriales</taxon>
        <taxon>Mycobacteriaceae</taxon>
        <taxon>Mycolicibacter</taxon>
    </lineage>
</organism>
<gene>
    <name evidence="2" type="ORF">A5771_15870</name>
</gene>
<evidence type="ECO:0000313" key="3">
    <source>
        <dbReference type="Proteomes" id="UP000093985"/>
    </source>
</evidence>
<dbReference type="AlphaFoldDB" id="A0A1A2E831"/>
<evidence type="ECO:0000256" key="1">
    <source>
        <dbReference type="SAM" id="Phobius"/>
    </source>
</evidence>
<dbReference type="Proteomes" id="UP000093985">
    <property type="component" value="Unassembled WGS sequence"/>
</dbReference>
<keyword evidence="1" id="KW-0472">Membrane</keyword>
<accession>A0A1A2E831</accession>
<dbReference type="Pfam" id="PF12787">
    <property type="entry name" value="EcsC"/>
    <property type="match status" value="1"/>
</dbReference>
<name>A0A1A2E831_MYCSD</name>
<sequence>MSEELESDKAVEIVVKLCLDRATRAFPARASVGFLFMATKPGMSEYERKAWDALLDAAISPERSGRLEGLSQGIKQRAQQVAAQARLTVEQLPGATAVIGTLDDLTTKAMETLHTVLVERGLNSVKPGNVFAMFADEGVVVASYDEVRQLDLQQCDRSVPRRKERYIALAVAGGAASSLAVTGSVVTSAVTGGTSMTVAASAVVADVTAVMVGMGRIVALVAAHYGYDVREPGEQAFGSGVIAYSAAGSPAEKAAALASLSRLTERMMRQASWRHLQPQQADNVIQQISVALGFRMAKHKLAQAVPVLGAVVNGGLNARIAQRTFERAQQAYRLRFLTEKHDLDARQWAPAVDWGGAIDVPLVDEVLGAELDSECGDTQGVTD</sequence>
<reference evidence="3" key="1">
    <citation type="submission" date="2016-06" db="EMBL/GenBank/DDBJ databases">
        <authorList>
            <person name="Sutton G."/>
            <person name="Brinkac L."/>
            <person name="Sanka R."/>
            <person name="Adams M."/>
            <person name="Lau E."/>
            <person name="Mehaffy C."/>
            <person name="Tameris M."/>
            <person name="Hatherill M."/>
            <person name="Hanekom W."/>
            <person name="Mahomed H."/>
            <person name="Mcshane H."/>
        </authorList>
    </citation>
    <scope>NUCLEOTIDE SEQUENCE [LARGE SCALE GENOMIC DNA]</scope>
    <source>
        <strain evidence="3">852014-51077_SCH5608930-a</strain>
    </source>
</reference>
<protein>
    <recommendedName>
        <fullName evidence="4">EcsC family protein</fullName>
    </recommendedName>
</protein>
<proteinExistence type="predicted"/>
<comment type="caution">
    <text evidence="2">The sequence shown here is derived from an EMBL/GenBank/DDBJ whole genome shotgun (WGS) entry which is preliminary data.</text>
</comment>
<keyword evidence="1" id="KW-1133">Transmembrane helix</keyword>
<feature type="transmembrane region" description="Helical" evidence="1">
    <location>
        <begin position="198"/>
        <end position="223"/>
    </location>
</feature>
<evidence type="ECO:0000313" key="2">
    <source>
        <dbReference type="EMBL" id="OBG02213.1"/>
    </source>
</evidence>
<evidence type="ECO:0008006" key="4">
    <source>
        <dbReference type="Google" id="ProtNLM"/>
    </source>
</evidence>
<keyword evidence="1" id="KW-0812">Transmembrane</keyword>
<dbReference type="EMBL" id="LZIN01000083">
    <property type="protein sequence ID" value="OBG02213.1"/>
    <property type="molecule type" value="Genomic_DNA"/>
</dbReference>